<evidence type="ECO:0000259" key="15">
    <source>
        <dbReference type="Pfam" id="PF23188"/>
    </source>
</evidence>
<feature type="transmembrane region" description="Helical" evidence="12">
    <location>
        <begin position="1953"/>
        <end position="1977"/>
    </location>
</feature>
<dbReference type="InterPro" id="IPR031334">
    <property type="entry name" value="Piezo_cap_dom"/>
</dbReference>
<feature type="transmembrane region" description="Helical" evidence="12">
    <location>
        <begin position="1813"/>
        <end position="1832"/>
    </location>
</feature>
<keyword evidence="9" id="KW-0407">Ion channel</keyword>
<feature type="transmembrane region" description="Helical" evidence="12">
    <location>
        <begin position="454"/>
        <end position="472"/>
    </location>
</feature>
<evidence type="ECO:0000256" key="11">
    <source>
        <dbReference type="SAM" id="MobiDB-lite"/>
    </source>
</evidence>
<feature type="domain" description="Piezo THU9 and anchor" evidence="17">
    <location>
        <begin position="1736"/>
        <end position="1975"/>
    </location>
</feature>
<feature type="transmembrane region" description="Helical" evidence="12">
    <location>
        <begin position="852"/>
        <end position="868"/>
    </location>
</feature>
<feature type="domain" description="Piezo TM25-28" evidence="14">
    <location>
        <begin position="1064"/>
        <end position="1286"/>
    </location>
</feature>
<evidence type="ECO:0000259" key="13">
    <source>
        <dbReference type="Pfam" id="PF12166"/>
    </source>
</evidence>
<keyword evidence="6 12" id="KW-1133">Transmembrane helix</keyword>
<dbReference type="Pfam" id="PF24871">
    <property type="entry name" value="Piezo_TM1-24"/>
    <property type="match status" value="2"/>
</dbReference>
<feature type="transmembrane region" description="Helical" evidence="12">
    <location>
        <begin position="2205"/>
        <end position="2226"/>
    </location>
</feature>
<keyword evidence="19" id="KW-1185">Reference proteome</keyword>
<dbReference type="InterPro" id="IPR027272">
    <property type="entry name" value="Piezo"/>
</dbReference>
<feature type="domain" description="Piezo TM1-24" evidence="16">
    <location>
        <begin position="134"/>
        <end position="667"/>
    </location>
</feature>
<accession>A0AAU9VW68</accession>
<evidence type="ECO:0000256" key="6">
    <source>
        <dbReference type="ARBA" id="ARBA00022989"/>
    </source>
</evidence>
<gene>
    <name evidence="18" type="ORF">PMEA_00029221</name>
</gene>
<dbReference type="Pfam" id="PF23188">
    <property type="entry name" value="THU_Piezo1"/>
    <property type="match status" value="1"/>
</dbReference>
<feature type="transmembrane region" description="Helical" evidence="12">
    <location>
        <begin position="1540"/>
        <end position="1560"/>
    </location>
</feature>
<feature type="domain" description="Piezo TM1-24" evidence="16">
    <location>
        <begin position="6"/>
        <end position="120"/>
    </location>
</feature>
<dbReference type="InterPro" id="IPR056770">
    <property type="entry name" value="Piezo_THU9_anchor"/>
</dbReference>
<dbReference type="GO" id="GO:0008381">
    <property type="term" value="F:mechanosensitive monoatomic ion channel activity"/>
    <property type="evidence" value="ECO:0007669"/>
    <property type="project" value="InterPro"/>
</dbReference>
<evidence type="ECO:0000313" key="19">
    <source>
        <dbReference type="Proteomes" id="UP001159428"/>
    </source>
</evidence>
<keyword evidence="7" id="KW-0406">Ion transport</keyword>
<evidence type="ECO:0000256" key="8">
    <source>
        <dbReference type="ARBA" id="ARBA00023136"/>
    </source>
</evidence>
<feature type="compositionally biased region" description="Basic and acidic residues" evidence="11">
    <location>
        <begin position="1325"/>
        <end position="1352"/>
    </location>
</feature>
<protein>
    <recommendedName>
        <fullName evidence="20">Piezo-type mechanosensitive ion channel component</fullName>
    </recommendedName>
</protein>
<dbReference type="PANTHER" id="PTHR47049">
    <property type="entry name" value="PIEZO-TYPE MECHANOSENSITIVE ION CHANNEL HOMOLOG"/>
    <property type="match status" value="1"/>
</dbReference>
<feature type="transmembrane region" description="Helical" evidence="12">
    <location>
        <begin position="786"/>
        <end position="805"/>
    </location>
</feature>
<evidence type="ECO:0000256" key="10">
    <source>
        <dbReference type="SAM" id="Coils"/>
    </source>
</evidence>
<evidence type="ECO:0000256" key="1">
    <source>
        <dbReference type="ARBA" id="ARBA00004651"/>
    </source>
</evidence>
<dbReference type="Pfam" id="PF15917">
    <property type="entry name" value="Piezo_TM25-28"/>
    <property type="match status" value="1"/>
</dbReference>
<dbReference type="Proteomes" id="UP001159428">
    <property type="component" value="Unassembled WGS sequence"/>
</dbReference>
<feature type="transmembrane region" description="Helical" evidence="12">
    <location>
        <begin position="6"/>
        <end position="26"/>
    </location>
</feature>
<comment type="similarity">
    <text evidence="2">Belongs to the PIEZO (TC 1.A.75) family.</text>
</comment>
<feature type="compositionally biased region" description="Low complexity" evidence="11">
    <location>
        <begin position="1685"/>
        <end position="1699"/>
    </location>
</feature>
<evidence type="ECO:0008006" key="20">
    <source>
        <dbReference type="Google" id="ProtNLM"/>
    </source>
</evidence>
<dbReference type="Pfam" id="PF12166">
    <property type="entry name" value="Piezo_cap"/>
    <property type="match status" value="1"/>
</dbReference>
<dbReference type="InterPro" id="IPR031805">
    <property type="entry name" value="Piezo_TM25-28"/>
</dbReference>
<feature type="transmembrane region" description="Helical" evidence="12">
    <location>
        <begin position="641"/>
        <end position="662"/>
    </location>
</feature>
<evidence type="ECO:0000259" key="14">
    <source>
        <dbReference type="Pfam" id="PF15917"/>
    </source>
</evidence>
<feature type="transmembrane region" description="Helical" evidence="12">
    <location>
        <begin position="753"/>
        <end position="774"/>
    </location>
</feature>
<feature type="transmembrane region" description="Helical" evidence="12">
    <location>
        <begin position="190"/>
        <end position="209"/>
    </location>
</feature>
<feature type="region of interest" description="Disordered" evidence="11">
    <location>
        <begin position="1685"/>
        <end position="1709"/>
    </location>
</feature>
<organism evidence="18 19">
    <name type="scientific">Pocillopora meandrina</name>
    <dbReference type="NCBI Taxonomy" id="46732"/>
    <lineage>
        <taxon>Eukaryota</taxon>
        <taxon>Metazoa</taxon>
        <taxon>Cnidaria</taxon>
        <taxon>Anthozoa</taxon>
        <taxon>Hexacorallia</taxon>
        <taxon>Scleractinia</taxon>
        <taxon>Astrocoeniina</taxon>
        <taxon>Pocilloporidae</taxon>
        <taxon>Pocillopora</taxon>
    </lineage>
</organism>
<keyword evidence="8 12" id="KW-0472">Membrane</keyword>
<dbReference type="InterPro" id="IPR056769">
    <property type="entry name" value="Piezo_TM1-24"/>
</dbReference>
<feature type="transmembrane region" description="Helical" evidence="12">
    <location>
        <begin position="958"/>
        <end position="978"/>
    </location>
</feature>
<feature type="region of interest" description="Disordered" evidence="11">
    <location>
        <begin position="685"/>
        <end position="711"/>
    </location>
</feature>
<keyword evidence="4" id="KW-1003">Cell membrane</keyword>
<reference evidence="18 19" key="1">
    <citation type="submission" date="2022-05" db="EMBL/GenBank/DDBJ databases">
        <authorList>
            <consortium name="Genoscope - CEA"/>
            <person name="William W."/>
        </authorList>
    </citation>
    <scope>NUCLEOTIDE SEQUENCE [LARGE SCALE GENOMIC DNA]</scope>
</reference>
<evidence type="ECO:0000256" key="7">
    <source>
        <dbReference type="ARBA" id="ARBA00023065"/>
    </source>
</evidence>
<feature type="domain" description="Piezo transmembrane helical unit" evidence="15">
    <location>
        <begin position="1524"/>
        <end position="1647"/>
    </location>
</feature>
<feature type="transmembrane region" description="Helical" evidence="12">
    <location>
        <begin position="536"/>
        <end position="554"/>
    </location>
</feature>
<feature type="transmembrane region" description="Helical" evidence="12">
    <location>
        <begin position="560"/>
        <end position="578"/>
    </location>
</feature>
<evidence type="ECO:0000256" key="9">
    <source>
        <dbReference type="ARBA" id="ARBA00023303"/>
    </source>
</evidence>
<feature type="coiled-coil region" evidence="10">
    <location>
        <begin position="1420"/>
        <end position="1450"/>
    </location>
</feature>
<evidence type="ECO:0000256" key="2">
    <source>
        <dbReference type="ARBA" id="ARBA00007821"/>
    </source>
</evidence>
<evidence type="ECO:0000259" key="16">
    <source>
        <dbReference type="Pfam" id="PF24871"/>
    </source>
</evidence>
<keyword evidence="3" id="KW-0813">Transport</keyword>
<feature type="transmembrane region" description="Helical" evidence="12">
    <location>
        <begin position="33"/>
        <end position="54"/>
    </location>
</feature>
<evidence type="ECO:0000256" key="12">
    <source>
        <dbReference type="SAM" id="Phobius"/>
    </source>
</evidence>
<evidence type="ECO:0000259" key="17">
    <source>
        <dbReference type="Pfam" id="PF24874"/>
    </source>
</evidence>
<feature type="transmembrane region" description="Helical" evidence="12">
    <location>
        <begin position="403"/>
        <end position="421"/>
    </location>
</feature>
<evidence type="ECO:0000256" key="4">
    <source>
        <dbReference type="ARBA" id="ARBA00022475"/>
    </source>
</evidence>
<feature type="transmembrane region" description="Helical" evidence="12">
    <location>
        <begin position="590"/>
        <end position="608"/>
    </location>
</feature>
<proteinExistence type="inferred from homology"/>
<dbReference type="InterPro" id="IPR056768">
    <property type="entry name" value="THU_Piezo"/>
</dbReference>
<feature type="transmembrane region" description="Helical" evidence="12">
    <location>
        <begin position="1844"/>
        <end position="1861"/>
    </location>
</feature>
<feature type="transmembrane region" description="Helical" evidence="12">
    <location>
        <begin position="720"/>
        <end position="741"/>
    </location>
</feature>
<keyword evidence="10" id="KW-0175">Coiled coil</keyword>
<feature type="transmembrane region" description="Helical" evidence="12">
    <location>
        <begin position="1514"/>
        <end position="1534"/>
    </location>
</feature>
<comment type="subcellular location">
    <subcellularLocation>
        <location evidence="1">Cell membrane</location>
        <topology evidence="1">Multi-pass membrane protein</topology>
    </subcellularLocation>
</comment>
<sequence>MSSPVVCAFLFRWILPLVLLGALGPTGNFQKTLLGLSVFALMAQIAFQIVLAALPPYGHFFPNCSVYEQLTRQIGLSRFDGVSALDVFRIIVPDVVVVAVSITCVVCCRGLVDSSSLHSTTPQRIRITSDSSSWDNVMPYFIAVMLLSGGIMLPSLASAIYFLMFLILGTMWACHKAVRLRRKKAFASVRIALMVYSGVHVLTFYMYQFQFFQDVLPPESLLARLFGLVGIIYTDCSAPLALHVRPYLDWPQCASPGVILALYWLLATETRYYFIHDNGSRYERQTHWWDPRTWPQTYSAERQSLMVGGQTNYNTLGPVPESIVTEEPVQPIQEPYEYPGVQGTLGSIMMFLMRQSYIAALIIMMAWSITYHSWLTFVLLLWACLIWITPFARWFCMVSSPGLVIYAELLLLVQYVYGLQLTNDELPLQDPTGTFDYSELGLKKWKFPCLHLGAQARFSLSTLFTWVFWVTLRQHIREKKMKRRERENEESMPLRNLAHPFLRALRKMSVGSEEGDSLDPKASDDAKALMMWVKSVLAKYWILLCCGAFLLVGLQNEVSVYQIGYMAIFLFILICYQISIGTWRLILRPLWWVMVIYSICILLLIYTYQFDNMPVYWHNATGLSDQWLYNLGLRQHTKASLLLELLTPTAFSIIIVIQLHFFHRPFLAMIDLKARNNSTVHQSSARGAVDPHVPPPTSQQDGAGPVGTARGTRPITQKSLLVVALIRIVNFYNDLTVFLWRVGELHMLKLVNLTLICVVLHQVCAINAVIIILLGISMPSHLLQRALSYCFLIWSSLVILSKMIYQLRFVQADLFQHNCTDQTLPRPSSFNHFINNALWVGFYKTDNISEDIKGYLLIVIVIVLHAVIKHHQKLYRWRNNLKEPDVGILFPGITRPDADEGIVDCIKYLFNKFFFHFGWEVCLVMIVINMAVRCDITSVVYAIWLGTFLVLGRQNCSIVWPVYVGFLAVLLPLQYLLVLGWPPALCLAYPWTNALKPNLVHWLYLTDVKLPPDPKLLLGDFFQLLFACCQENVFSMERFKRSTEQASSGSAFNSNRRGSRGKTVTPDFMWNITWLDFVKVFVFQHMYWVTLAVVYITVQSTISIFNFGFILWCFFFLWHGQALYLQPRTRLFRLWKIFIGYNYFTLLAKVCLQLVSCVYVEYVKKHTGCWALQLLSLYCLREGGYKNNVETKNDPCVAPDDTGLAMDCACFTFLVIQYRVFTSDYFKHVVRDHREQSDMANRGAELVNEHVRAQLDAVRREDKGKMDRIRKSLHKLKQKLAKLHPAGMQYEPQSHYEAIYSGDYKWFESESEAESEGESATGSPTHDRSHSPTEAERGRGVAEETGDKEKPSEVPVEATGGAAWGRKSSSSSIGNEDEFVEVFVPEASSDDGQADGFVTKIKKWWSWLYYYIAISVDKVIDLLNDISKDYREIADQLKREQKEKRHEKLRRAKLGYGSARIRLGEASDPEADTKSMTSRFTMEDEDAWSASNLDFEDIDGSASWRKSNMRISRLTIAFIYALLANTDILCYMLMILNHMVYASILSMPLPFLVFLWGMLSIPRPTKIFWITVMTYTQVVIVLKYLFKFQFIDITDCNPSEGLEKNSPLCSPRIIGIERVGHTSAYDLLLLLVLFFHRYSLKVHGLWRDHANREDGEDTDEPPMSPISPGPFSKVNSGSIVLDRSSSIESSISTQQSQTTNATDGEERNSKQECGLCHPVATFLRRIYDPEVGSGAVDVYAMMFACQFIIFIIIVFSWSAFSSSETKPQAQFMQIIEQNVVPKTFLYMLLSQFFLIVIDRYLYLRKFVIAKLMYNVFLVISFHLFMFFIVPLVTQRPFIKNIPAIFMYIFMCMYFGLSAYQVRCGYPTRILGNFLTKSYTLTSGILFQGFQAIPFLLELRSVLDWVCTDTTLTLYHWLKMEDIYANIYVLKCYRESEKTWFQARGQKYWTISKWGLGGLLVALLVIVIWFPLLFMSYINSVYTSNLPQDATFTLSIGGYQPLFKVSAQEKSLNVLSDMEIDKIKKERPGGYSETELETFFQSFKGRGTVVQVKIVGNSSSIWTISPPSRDLMTKYLADNNVTMRFSYEFTREPKTALAQETISGVTQVLLDNSTKSQLAAMLEGNSTKDDVLIKDLFPSFVRVPASGSVTAVLNNNGANFVTCRLRMRSKSVFDWWELTQKSPTPLFGAKDNVLEMITFNDLVPPLHFSFFTSTGIIGLYVGFVWLIGKFVRLFFTSISYRIMFDEMPNVDKVLKLCLDIFMVRESKELKLEEDLFAKLMFLYRSPQTLIKWTKYKRN</sequence>
<evidence type="ECO:0000313" key="18">
    <source>
        <dbReference type="EMBL" id="CAH3040985.1"/>
    </source>
</evidence>
<dbReference type="GO" id="GO:0005886">
    <property type="term" value="C:plasma membrane"/>
    <property type="evidence" value="ECO:0007669"/>
    <property type="project" value="UniProtKB-SubCell"/>
</dbReference>
<feature type="transmembrane region" description="Helical" evidence="12">
    <location>
        <begin position="917"/>
        <end position="946"/>
    </location>
</feature>
<feature type="transmembrane region" description="Helical" evidence="12">
    <location>
        <begin position="1738"/>
        <end position="1760"/>
    </location>
</feature>
<evidence type="ECO:0000256" key="5">
    <source>
        <dbReference type="ARBA" id="ARBA00022692"/>
    </source>
</evidence>
<feature type="domain" description="Piezo non-specific cation channel cap" evidence="13">
    <location>
        <begin position="2014"/>
        <end position="2293"/>
    </location>
</feature>
<keyword evidence="5 12" id="KW-0812">Transmembrane</keyword>
<feature type="region of interest" description="Disordered" evidence="11">
    <location>
        <begin position="1652"/>
        <end position="1672"/>
    </location>
</feature>
<feature type="transmembrane region" description="Helical" evidence="12">
    <location>
        <begin position="1567"/>
        <end position="1586"/>
    </location>
</feature>
<name>A0AAU9VW68_9CNID</name>
<comment type="caution">
    <text evidence="18">The sequence shown here is derived from an EMBL/GenBank/DDBJ whole genome shotgun (WGS) entry which is preliminary data.</text>
</comment>
<dbReference type="Pfam" id="PF24874">
    <property type="entry name" value="Piezo_THU9_anchor"/>
    <property type="match status" value="1"/>
</dbReference>
<dbReference type="EMBL" id="CALNXJ010000006">
    <property type="protein sequence ID" value="CAH3040985.1"/>
    <property type="molecule type" value="Genomic_DNA"/>
</dbReference>
<dbReference type="PANTHER" id="PTHR47049:SF2">
    <property type="entry name" value="PIEZO-TYPE MECHANOSENSITIVE ION CHANNEL HOMOLOG"/>
    <property type="match status" value="1"/>
</dbReference>
<evidence type="ECO:0000256" key="3">
    <source>
        <dbReference type="ARBA" id="ARBA00022448"/>
    </source>
</evidence>
<feature type="transmembrane region" description="Helical" evidence="12">
    <location>
        <begin position="1077"/>
        <end position="1098"/>
    </location>
</feature>
<feature type="region of interest" description="Disordered" evidence="11">
    <location>
        <begin position="1310"/>
        <end position="1372"/>
    </location>
</feature>
<feature type="transmembrane region" description="Helical" evidence="12">
    <location>
        <begin position="1104"/>
        <end position="1125"/>
    </location>
</feature>